<dbReference type="GO" id="GO:0005247">
    <property type="term" value="F:voltage-gated chloride channel activity"/>
    <property type="evidence" value="ECO:0007669"/>
    <property type="project" value="TreeGrafter"/>
</dbReference>
<comment type="caution">
    <text evidence="7">The sequence shown here is derived from an EMBL/GenBank/DDBJ whole genome shotgun (WGS) entry which is preliminary data.</text>
</comment>
<accession>A0A3F2RJG6</accession>
<gene>
    <name evidence="7" type="ORF">BBP00_00007527</name>
</gene>
<dbReference type="InterPro" id="IPR001807">
    <property type="entry name" value="ClC"/>
</dbReference>
<keyword evidence="5 6" id="KW-0472">Membrane</keyword>
<dbReference type="InterPro" id="IPR014743">
    <property type="entry name" value="Cl-channel_core"/>
</dbReference>
<feature type="transmembrane region" description="Helical" evidence="6">
    <location>
        <begin position="373"/>
        <end position="397"/>
    </location>
</feature>
<dbReference type="Gene3D" id="1.10.3080.10">
    <property type="entry name" value="Clc chloride channel"/>
    <property type="match status" value="1"/>
</dbReference>
<evidence type="ECO:0000256" key="4">
    <source>
        <dbReference type="ARBA" id="ARBA00022989"/>
    </source>
</evidence>
<organism evidence="7 8">
    <name type="scientific">Phytophthora kernoviae</name>
    <dbReference type="NCBI Taxonomy" id="325452"/>
    <lineage>
        <taxon>Eukaryota</taxon>
        <taxon>Sar</taxon>
        <taxon>Stramenopiles</taxon>
        <taxon>Oomycota</taxon>
        <taxon>Peronosporomycetes</taxon>
        <taxon>Peronosporales</taxon>
        <taxon>Peronosporaceae</taxon>
        <taxon>Phytophthora</taxon>
    </lineage>
</organism>
<evidence type="ECO:0000313" key="7">
    <source>
        <dbReference type="EMBL" id="RLN57404.1"/>
    </source>
</evidence>
<proteinExistence type="predicted"/>
<evidence type="ECO:0008006" key="9">
    <source>
        <dbReference type="Google" id="ProtNLM"/>
    </source>
</evidence>
<dbReference type="Pfam" id="PF00654">
    <property type="entry name" value="Voltage_CLC"/>
    <property type="match status" value="1"/>
</dbReference>
<reference evidence="7 8" key="1">
    <citation type="submission" date="2018-07" db="EMBL/GenBank/DDBJ databases">
        <title>Genome sequencing of oomycete isolates from Chile give support for New Zealand origin for Phytophthora kernoviae and make available the first Nothophytophthora sp. genome.</title>
        <authorList>
            <person name="Studholme D.J."/>
            <person name="Sanfuentes E."/>
            <person name="Panda P."/>
            <person name="Hill R."/>
            <person name="Sambles C."/>
            <person name="Grant M."/>
            <person name="Williams N.M."/>
            <person name="Mcdougal R.L."/>
        </authorList>
    </citation>
    <scope>NUCLEOTIDE SEQUENCE [LARGE SCALE GENOMIC DNA]</scope>
    <source>
        <strain evidence="7">Chile6</strain>
    </source>
</reference>
<protein>
    <recommendedName>
        <fullName evidence="9">Chloride channel protein</fullName>
    </recommendedName>
</protein>
<feature type="transmembrane region" description="Helical" evidence="6">
    <location>
        <begin position="449"/>
        <end position="468"/>
    </location>
</feature>
<keyword evidence="4 6" id="KW-1133">Transmembrane helix</keyword>
<dbReference type="GO" id="GO:0016020">
    <property type="term" value="C:membrane"/>
    <property type="evidence" value="ECO:0007669"/>
    <property type="project" value="UniProtKB-SubCell"/>
</dbReference>
<comment type="subcellular location">
    <subcellularLocation>
        <location evidence="1">Membrane</location>
        <topology evidence="1">Multi-pass membrane protein</topology>
    </subcellularLocation>
</comment>
<dbReference type="PRINTS" id="PR00762">
    <property type="entry name" value="CLCHANNEL"/>
</dbReference>
<dbReference type="InterPro" id="IPR050970">
    <property type="entry name" value="Cl_channel_volt-gated"/>
</dbReference>
<dbReference type="Proteomes" id="UP000277300">
    <property type="component" value="Unassembled WGS sequence"/>
</dbReference>
<evidence type="ECO:0000256" key="2">
    <source>
        <dbReference type="ARBA" id="ARBA00022692"/>
    </source>
</evidence>
<feature type="transmembrane region" description="Helical" evidence="6">
    <location>
        <begin position="341"/>
        <end position="361"/>
    </location>
</feature>
<name>A0A3F2RJG6_9STRA</name>
<dbReference type="PANTHER" id="PTHR45720">
    <property type="entry name" value="CHLORIDE CHANNEL PROTEIN 2"/>
    <property type="match status" value="1"/>
</dbReference>
<evidence type="ECO:0000256" key="5">
    <source>
        <dbReference type="ARBA" id="ARBA00023136"/>
    </source>
</evidence>
<keyword evidence="2 6" id="KW-0812">Transmembrane</keyword>
<feature type="transmembrane region" description="Helical" evidence="6">
    <location>
        <begin position="270"/>
        <end position="292"/>
    </location>
</feature>
<dbReference type="SUPFAM" id="SSF81340">
    <property type="entry name" value="Clc chloride channel"/>
    <property type="match status" value="1"/>
</dbReference>
<dbReference type="PANTHER" id="PTHR45720:SF10">
    <property type="entry name" value="CHLORIDE CHANNEL PROTEIN 2"/>
    <property type="match status" value="1"/>
</dbReference>
<dbReference type="EMBL" id="MBDO02000309">
    <property type="protein sequence ID" value="RLN57404.1"/>
    <property type="molecule type" value="Genomic_DNA"/>
</dbReference>
<sequence length="492" mass="55084">MKRFQTLVNAQEWDSALELVTQKDGDWKLQMKSIQATREAGLLLLQRKYIELLLKREVKGALKTFQEEILPVYNPSEKEVKQLAELLLCQDVEEMKERAQMPWQDEQLRARIEGLVSPEEIIPEGALRRLVQDGPEMNLQAPQPMLTGQVTGECMEVLEKHTGYEIRVYDIAHKTDEVFFKAEQLVSCIEISPSGRFLLINFVKQDQIVCLEIATVSIIAKYHTWERATSVENFSKLVRGDRRLNEHALGRLCLQSLRVFKQLPNSPVTWLYLMILGSLAAVYGCGFFISPASDGSGIPTMRGLFAGVFQNPGDALSFRTLVGKSLGTVISSSSGLSVGRAGPFTHIMAMIGYLMGKIPLFRRVNFGQENYNFIRAAVACGMTASFGSPLGGVLFSIEVTAKYYEIKCLWEGIICSSFCILVFHIITFLKSDVLFERTNFTGFDMDEELFAFVLLGVITGVSPLAFHVSGMSELRASHIFLPLVSVHLNEPS</sequence>
<dbReference type="OrthoDB" id="972532at2759"/>
<evidence type="ECO:0000313" key="8">
    <source>
        <dbReference type="Proteomes" id="UP000277300"/>
    </source>
</evidence>
<dbReference type="AlphaFoldDB" id="A0A3F2RJG6"/>
<keyword evidence="3" id="KW-0677">Repeat</keyword>
<evidence type="ECO:0000256" key="3">
    <source>
        <dbReference type="ARBA" id="ARBA00022737"/>
    </source>
</evidence>
<evidence type="ECO:0000256" key="6">
    <source>
        <dbReference type="SAM" id="Phobius"/>
    </source>
</evidence>
<evidence type="ECO:0000256" key="1">
    <source>
        <dbReference type="ARBA" id="ARBA00004141"/>
    </source>
</evidence>
<feature type="transmembrane region" description="Helical" evidence="6">
    <location>
        <begin position="409"/>
        <end position="429"/>
    </location>
</feature>